<organism evidence="2 3">
    <name type="scientific">Bermanella marisrubri</name>
    <dbReference type="NCBI Taxonomy" id="207949"/>
    <lineage>
        <taxon>Bacteria</taxon>
        <taxon>Pseudomonadati</taxon>
        <taxon>Pseudomonadota</taxon>
        <taxon>Gammaproteobacteria</taxon>
        <taxon>Oceanospirillales</taxon>
        <taxon>Oceanospirillaceae</taxon>
        <taxon>Bermanella</taxon>
    </lineage>
</organism>
<proteinExistence type="predicted"/>
<feature type="domain" description="Transglutaminase-like" evidence="1">
    <location>
        <begin position="22"/>
        <end position="138"/>
    </location>
</feature>
<dbReference type="InterPro" id="IPR002931">
    <property type="entry name" value="Transglutaminase-like"/>
</dbReference>
<dbReference type="RefSeq" id="WP_007017396.1">
    <property type="nucleotide sequence ID" value="NZ_CH724113.1"/>
</dbReference>
<dbReference type="PANTHER" id="PTHR33490">
    <property type="entry name" value="BLR5614 PROTEIN-RELATED"/>
    <property type="match status" value="1"/>
</dbReference>
<dbReference type="Gene3D" id="3.10.620.30">
    <property type="match status" value="1"/>
</dbReference>
<comment type="caution">
    <text evidence="2">The sequence shown here is derived from an EMBL/GenBank/DDBJ whole genome shotgun (WGS) entry which is preliminary data.</text>
</comment>
<dbReference type="PANTHER" id="PTHR33490:SF3">
    <property type="entry name" value="CONSERVED INTEGRAL MEMBRANE PROTEIN"/>
    <property type="match status" value="1"/>
</dbReference>
<evidence type="ECO:0000313" key="2">
    <source>
        <dbReference type="EMBL" id="EAT13978.1"/>
    </source>
</evidence>
<dbReference type="SUPFAM" id="SSF54001">
    <property type="entry name" value="Cysteine proteinases"/>
    <property type="match status" value="1"/>
</dbReference>
<dbReference type="OrthoDB" id="4697328at2"/>
<evidence type="ECO:0000259" key="1">
    <source>
        <dbReference type="Pfam" id="PF01841"/>
    </source>
</evidence>
<protein>
    <recommendedName>
        <fullName evidence="1">Transglutaminase-like domain-containing protein</fullName>
    </recommendedName>
</protein>
<sequence length="224" mass="25398">MTSQNYLSETEFFDFQHPLVQQLSARTVTPEMSDKQKAIALYYAVRDGIRYNPYVFSAESKSLSASHCLEAGQSYCIPKAVLLGALCRFNGIPARLGLADVKNHLSSEALVKWLRSDVFVMHGYIELYIDGQWVKATPAFDAKLCERMGVEPLEFDGEQDSIFHEFNGEGHRHMEYLADHGQFDDVPFDFIVDSVMQAYPHLISADKREVTDQQSKDTVFEPNA</sequence>
<name>Q1N5G4_9GAMM</name>
<dbReference type="AlphaFoldDB" id="Q1N5G4"/>
<gene>
    <name evidence="2" type="ORF">RED65_11309</name>
</gene>
<dbReference type="HOGENOM" id="CLU_087197_0_0_6"/>
<dbReference type="EMBL" id="AAQH01000001">
    <property type="protein sequence ID" value="EAT13978.1"/>
    <property type="molecule type" value="Genomic_DNA"/>
</dbReference>
<dbReference type="InterPro" id="IPR038765">
    <property type="entry name" value="Papain-like_cys_pep_sf"/>
</dbReference>
<dbReference type="Proteomes" id="UP000004263">
    <property type="component" value="Unassembled WGS sequence"/>
</dbReference>
<dbReference type="Pfam" id="PF01841">
    <property type="entry name" value="Transglut_core"/>
    <property type="match status" value="1"/>
</dbReference>
<reference evidence="2 3" key="1">
    <citation type="submission" date="2006-03" db="EMBL/GenBank/DDBJ databases">
        <authorList>
            <person name="Pinhassi J."/>
            <person name="Pedros-Alio C."/>
            <person name="Ferriera S."/>
            <person name="Johnson J."/>
            <person name="Kravitz S."/>
            <person name="Halpern A."/>
            <person name="Remington K."/>
            <person name="Beeson K."/>
            <person name="Tran B."/>
            <person name="Rogers Y.-H."/>
            <person name="Friedman R."/>
            <person name="Venter J.C."/>
        </authorList>
    </citation>
    <scope>NUCLEOTIDE SEQUENCE [LARGE SCALE GENOMIC DNA]</scope>
    <source>
        <strain evidence="2 3">RED65</strain>
    </source>
</reference>
<accession>Q1N5G4</accession>
<evidence type="ECO:0000313" key="3">
    <source>
        <dbReference type="Proteomes" id="UP000004263"/>
    </source>
</evidence>
<keyword evidence="3" id="KW-1185">Reference proteome</keyword>
<dbReference type="STRING" id="207949.RED65_11309"/>